<feature type="transmembrane region" description="Helical" evidence="1">
    <location>
        <begin position="68"/>
        <end position="90"/>
    </location>
</feature>
<dbReference type="AlphaFoldDB" id="A0A2W5TL53"/>
<evidence type="ECO:0000256" key="1">
    <source>
        <dbReference type="SAM" id="Phobius"/>
    </source>
</evidence>
<evidence type="ECO:0000313" key="2">
    <source>
        <dbReference type="EMBL" id="PZR14527.1"/>
    </source>
</evidence>
<keyword evidence="1" id="KW-0812">Transmembrane</keyword>
<dbReference type="EMBL" id="QFQP01000007">
    <property type="protein sequence ID" value="PZR14527.1"/>
    <property type="molecule type" value="Genomic_DNA"/>
</dbReference>
<feature type="transmembrane region" description="Helical" evidence="1">
    <location>
        <begin position="36"/>
        <end position="56"/>
    </location>
</feature>
<reference evidence="2 3" key="1">
    <citation type="submission" date="2017-08" db="EMBL/GenBank/DDBJ databases">
        <title>Infants hospitalized years apart are colonized by the same room-sourced microbial strains.</title>
        <authorList>
            <person name="Brooks B."/>
            <person name="Olm M.R."/>
            <person name="Firek B.A."/>
            <person name="Baker R."/>
            <person name="Thomas B.C."/>
            <person name="Morowitz M.J."/>
            <person name="Banfield J.F."/>
        </authorList>
    </citation>
    <scope>NUCLEOTIDE SEQUENCE [LARGE SCALE GENOMIC DNA]</scope>
    <source>
        <strain evidence="2">S2_003_000_R2_14</strain>
    </source>
</reference>
<feature type="transmembrane region" description="Helical" evidence="1">
    <location>
        <begin position="6"/>
        <end position="24"/>
    </location>
</feature>
<keyword evidence="1" id="KW-1133">Transmembrane helix</keyword>
<name>A0A2W5TL53_9BACT</name>
<dbReference type="Proteomes" id="UP000249061">
    <property type="component" value="Unassembled WGS sequence"/>
</dbReference>
<keyword evidence="1" id="KW-0472">Membrane</keyword>
<protein>
    <submittedName>
        <fullName evidence="2">Uncharacterized protein</fullName>
    </submittedName>
</protein>
<evidence type="ECO:0000313" key="3">
    <source>
        <dbReference type="Proteomes" id="UP000249061"/>
    </source>
</evidence>
<proteinExistence type="predicted"/>
<organism evidence="2 3">
    <name type="scientific">Archangium gephyra</name>
    <dbReference type="NCBI Taxonomy" id="48"/>
    <lineage>
        <taxon>Bacteria</taxon>
        <taxon>Pseudomonadati</taxon>
        <taxon>Myxococcota</taxon>
        <taxon>Myxococcia</taxon>
        <taxon>Myxococcales</taxon>
        <taxon>Cystobacterineae</taxon>
        <taxon>Archangiaceae</taxon>
        <taxon>Archangium</taxon>
    </lineage>
</organism>
<sequence length="201" mass="22757">MNDFLVSYVVRWVAFCALAAVLAFKDVRPDWSRERAFLTVPWKLAVFVPAMAFVTFAGRWTDDETWDVVTGFGMSAFTYLTAGWSVGTLYKVTKRERPWSHAIVAIALLLFSSSWFYDGWLLLRDGEYTRRWLGNLRLSPIIYVCAGLLLNLEPGGFGFTRADWPRPSSTRVSAKMVLTAVPLVLVAAWVLVAYVGWHFTA</sequence>
<accession>A0A2W5TL53</accession>
<comment type="caution">
    <text evidence="2">The sequence shown here is derived from an EMBL/GenBank/DDBJ whole genome shotgun (WGS) entry which is preliminary data.</text>
</comment>
<feature type="transmembrane region" description="Helical" evidence="1">
    <location>
        <begin position="172"/>
        <end position="197"/>
    </location>
</feature>
<gene>
    <name evidence="2" type="ORF">DI536_10770</name>
</gene>
<feature type="transmembrane region" description="Helical" evidence="1">
    <location>
        <begin position="141"/>
        <end position="160"/>
    </location>
</feature>
<feature type="transmembrane region" description="Helical" evidence="1">
    <location>
        <begin position="102"/>
        <end position="121"/>
    </location>
</feature>